<keyword evidence="1" id="KW-0813">Transport</keyword>
<dbReference type="InterPro" id="IPR027417">
    <property type="entry name" value="P-loop_NTPase"/>
</dbReference>
<name>A0A0L0D189_THETB</name>
<dbReference type="EMBL" id="GL349433">
    <property type="protein sequence ID" value="KNC45991.1"/>
    <property type="molecule type" value="Genomic_DNA"/>
</dbReference>
<dbReference type="SMART" id="SM00175">
    <property type="entry name" value="RAB"/>
    <property type="match status" value="1"/>
</dbReference>
<dbReference type="PRINTS" id="PR00627">
    <property type="entry name" value="GTPRANTC4"/>
</dbReference>
<dbReference type="GO" id="GO:0005525">
    <property type="term" value="F:GTP binding"/>
    <property type="evidence" value="ECO:0007669"/>
    <property type="project" value="UniProtKB-KW"/>
</dbReference>
<dbReference type="GeneID" id="25559929"/>
<dbReference type="Pfam" id="PF00071">
    <property type="entry name" value="Ras"/>
    <property type="match status" value="1"/>
</dbReference>
<organism evidence="5 6">
    <name type="scientific">Thecamonas trahens ATCC 50062</name>
    <dbReference type="NCBI Taxonomy" id="461836"/>
    <lineage>
        <taxon>Eukaryota</taxon>
        <taxon>Apusozoa</taxon>
        <taxon>Apusomonadida</taxon>
        <taxon>Apusomonadidae</taxon>
        <taxon>Thecamonas</taxon>
    </lineage>
</organism>
<dbReference type="GO" id="GO:0005737">
    <property type="term" value="C:cytoplasm"/>
    <property type="evidence" value="ECO:0007669"/>
    <property type="project" value="TreeGrafter"/>
</dbReference>
<dbReference type="GO" id="GO:0005634">
    <property type="term" value="C:nucleus"/>
    <property type="evidence" value="ECO:0007669"/>
    <property type="project" value="TreeGrafter"/>
</dbReference>
<keyword evidence="6" id="KW-1185">Reference proteome</keyword>
<keyword evidence="2" id="KW-0547">Nucleotide-binding</keyword>
<gene>
    <name evidence="5" type="ORF">AMSG_00109</name>
</gene>
<dbReference type="STRING" id="461836.A0A0L0D189"/>
<evidence type="ECO:0000256" key="1">
    <source>
        <dbReference type="ARBA" id="ARBA00022448"/>
    </source>
</evidence>
<evidence type="ECO:0000256" key="4">
    <source>
        <dbReference type="ARBA" id="ARBA00023134"/>
    </source>
</evidence>
<dbReference type="PANTHER" id="PTHR24071:SF0">
    <property type="entry name" value="GTP-BINDING NUCLEAR PROTEIN RAN"/>
    <property type="match status" value="1"/>
</dbReference>
<proteinExistence type="predicted"/>
<accession>A0A0L0D189</accession>
<evidence type="ECO:0000313" key="6">
    <source>
        <dbReference type="Proteomes" id="UP000054408"/>
    </source>
</evidence>
<dbReference type="OrthoDB" id="2012850at2759"/>
<dbReference type="AlphaFoldDB" id="A0A0L0D189"/>
<keyword evidence="3" id="KW-0653">Protein transport</keyword>
<dbReference type="GO" id="GO:0003924">
    <property type="term" value="F:GTPase activity"/>
    <property type="evidence" value="ECO:0007669"/>
    <property type="project" value="InterPro"/>
</dbReference>
<dbReference type="GO" id="GO:0006606">
    <property type="term" value="P:protein import into nucleus"/>
    <property type="evidence" value="ECO:0007669"/>
    <property type="project" value="TreeGrafter"/>
</dbReference>
<sequence>MTQGGDAVRVEALEATVYPIHVRTTAGSVVFNTWVTDGPQMDERMLANVEAAILVFAVDARDSYKNLPHWHRHAYNSAGNSMRLPMVVCGNKVDVVERVVKPKHITFHRKKNLQYCDVSATGGYNVERPLLYLIRTLSGQPDLDLAE</sequence>
<protein>
    <submittedName>
        <fullName evidence="5">GTP binding nuclear protein RAN</fullName>
    </submittedName>
</protein>
<dbReference type="SUPFAM" id="SSF52540">
    <property type="entry name" value="P-loop containing nucleoside triphosphate hydrolases"/>
    <property type="match status" value="1"/>
</dbReference>
<dbReference type="InterPro" id="IPR002041">
    <property type="entry name" value="Ran_GTPase"/>
</dbReference>
<keyword evidence="4" id="KW-0342">GTP-binding</keyword>
<evidence type="ECO:0000256" key="2">
    <source>
        <dbReference type="ARBA" id="ARBA00022741"/>
    </source>
</evidence>
<reference evidence="5 6" key="1">
    <citation type="submission" date="2010-05" db="EMBL/GenBank/DDBJ databases">
        <title>The Genome Sequence of Thecamonas trahens ATCC 50062.</title>
        <authorList>
            <consortium name="The Broad Institute Genome Sequencing Platform"/>
            <person name="Russ C."/>
            <person name="Cuomo C."/>
            <person name="Shea T."/>
            <person name="Young S.K."/>
            <person name="Zeng Q."/>
            <person name="Koehrsen M."/>
            <person name="Haas B."/>
            <person name="Borodovsky M."/>
            <person name="Guigo R."/>
            <person name="Alvarado L."/>
            <person name="Berlin A."/>
            <person name="Bochicchio J."/>
            <person name="Borenstein D."/>
            <person name="Chapman S."/>
            <person name="Chen Z."/>
            <person name="Freedman E."/>
            <person name="Gellesch M."/>
            <person name="Goldberg J."/>
            <person name="Griggs A."/>
            <person name="Gujja S."/>
            <person name="Heilman E."/>
            <person name="Heiman D."/>
            <person name="Hepburn T."/>
            <person name="Howarth C."/>
            <person name="Jen D."/>
            <person name="Larson L."/>
            <person name="Mehta T."/>
            <person name="Park D."/>
            <person name="Pearson M."/>
            <person name="Roberts A."/>
            <person name="Saif S."/>
            <person name="Shenoy N."/>
            <person name="Sisk P."/>
            <person name="Stolte C."/>
            <person name="Sykes S."/>
            <person name="Thomson T."/>
            <person name="Walk T."/>
            <person name="White J."/>
            <person name="Yandava C."/>
            <person name="Burger G."/>
            <person name="Gray M.W."/>
            <person name="Holland P.W.H."/>
            <person name="King N."/>
            <person name="Lang F.B.F."/>
            <person name="Roger A.J."/>
            <person name="Ruiz-Trillo I."/>
            <person name="Lander E."/>
            <person name="Nusbaum C."/>
        </authorList>
    </citation>
    <scope>NUCLEOTIDE SEQUENCE [LARGE SCALE GENOMIC DNA]</scope>
    <source>
        <strain evidence="5 6">ATCC 50062</strain>
    </source>
</reference>
<evidence type="ECO:0000313" key="5">
    <source>
        <dbReference type="EMBL" id="KNC45991.1"/>
    </source>
</evidence>
<dbReference type="Gene3D" id="3.40.50.300">
    <property type="entry name" value="P-loop containing nucleotide triphosphate hydrolases"/>
    <property type="match status" value="1"/>
</dbReference>
<dbReference type="RefSeq" id="XP_013762971.1">
    <property type="nucleotide sequence ID" value="XM_013907517.1"/>
</dbReference>
<dbReference type="SMART" id="SM00176">
    <property type="entry name" value="RAN"/>
    <property type="match status" value="1"/>
</dbReference>
<dbReference type="GO" id="GO:0000054">
    <property type="term" value="P:ribosomal subunit export from nucleus"/>
    <property type="evidence" value="ECO:0007669"/>
    <property type="project" value="TreeGrafter"/>
</dbReference>
<dbReference type="InterPro" id="IPR001806">
    <property type="entry name" value="Small_GTPase"/>
</dbReference>
<evidence type="ECO:0000256" key="3">
    <source>
        <dbReference type="ARBA" id="ARBA00022927"/>
    </source>
</evidence>
<dbReference type="Proteomes" id="UP000054408">
    <property type="component" value="Unassembled WGS sequence"/>
</dbReference>
<dbReference type="PANTHER" id="PTHR24071">
    <property type="entry name" value="RAN GTPASE"/>
    <property type="match status" value="1"/>
</dbReference>
<dbReference type="eggNOG" id="KOG0096">
    <property type="taxonomic scope" value="Eukaryota"/>
</dbReference>